<feature type="compositionally biased region" description="Basic residues" evidence="7">
    <location>
        <begin position="328"/>
        <end position="338"/>
    </location>
</feature>
<dbReference type="Gene3D" id="1.10.8.10">
    <property type="entry name" value="DNA helicase RuvA subunit, C-terminal domain"/>
    <property type="match status" value="1"/>
</dbReference>
<dbReference type="SMART" id="SM00291">
    <property type="entry name" value="ZnF_ZZ"/>
    <property type="match status" value="1"/>
</dbReference>
<evidence type="ECO:0000256" key="1">
    <source>
        <dbReference type="ARBA" id="ARBA00004419"/>
    </source>
</evidence>
<comment type="caution">
    <text evidence="10">The sequence shown here is derived from an EMBL/GenBank/DDBJ whole genome shotgun (WGS) entry which is preliminary data.</text>
</comment>
<name>A0A3S3RXN5_9ACAR</name>
<dbReference type="CDD" id="cd02340">
    <property type="entry name" value="ZZ_NBR1_like"/>
    <property type="match status" value="1"/>
</dbReference>
<dbReference type="FunFam" id="2.60.40.10:FF:000199">
    <property type="entry name" value="next to BRCA1 gene 1 protein-like"/>
    <property type="match status" value="1"/>
</dbReference>
<dbReference type="PROSITE" id="PS50135">
    <property type="entry name" value="ZF_ZZ_2"/>
    <property type="match status" value="1"/>
</dbReference>
<dbReference type="CDD" id="cd14319">
    <property type="entry name" value="UBA_NBR1"/>
    <property type="match status" value="1"/>
</dbReference>
<dbReference type="PANTHER" id="PTHR20930">
    <property type="entry name" value="OVARIAN CARCINOMA ANTIGEN CA125-RELATED"/>
    <property type="match status" value="1"/>
</dbReference>
<dbReference type="CDD" id="cd14947">
    <property type="entry name" value="NBR1_like"/>
    <property type="match status" value="1"/>
</dbReference>
<keyword evidence="3 6" id="KW-0863">Zinc-finger</keyword>
<dbReference type="Gene3D" id="3.30.60.90">
    <property type="match status" value="1"/>
</dbReference>
<keyword evidence="11" id="KW-1185">Reference proteome</keyword>
<evidence type="ECO:0000313" key="10">
    <source>
        <dbReference type="EMBL" id="RWS07581.1"/>
    </source>
</evidence>
<proteinExistence type="predicted"/>
<evidence type="ECO:0000256" key="4">
    <source>
        <dbReference type="ARBA" id="ARBA00022833"/>
    </source>
</evidence>
<feature type="region of interest" description="Disordered" evidence="7">
    <location>
        <begin position="328"/>
        <end position="352"/>
    </location>
</feature>
<reference evidence="10 11" key="1">
    <citation type="journal article" date="2018" name="Gigascience">
        <title>Genomes of trombidid mites reveal novel predicted allergens and laterally-transferred genes associated with secondary metabolism.</title>
        <authorList>
            <person name="Dong X."/>
            <person name="Chaisiri K."/>
            <person name="Xia D."/>
            <person name="Armstrong S.D."/>
            <person name="Fang Y."/>
            <person name="Donnelly M.J."/>
            <person name="Kadowaki T."/>
            <person name="McGarry J.W."/>
            <person name="Darby A.C."/>
            <person name="Makepeace B.L."/>
        </authorList>
    </citation>
    <scope>NUCLEOTIDE SEQUENCE [LARGE SCALE GENOMIC DNA]</scope>
    <source>
        <strain evidence="10">UoL-WK</strain>
    </source>
</reference>
<feature type="region of interest" description="Disordered" evidence="7">
    <location>
        <begin position="774"/>
        <end position="805"/>
    </location>
</feature>
<dbReference type="InterPro" id="IPR043145">
    <property type="entry name" value="Znf_ZZ_sf"/>
</dbReference>
<dbReference type="AlphaFoldDB" id="A0A3S3RXN5"/>
<dbReference type="InterPro" id="IPR032350">
    <property type="entry name" value="Nbr1_FW"/>
</dbReference>
<dbReference type="PANTHER" id="PTHR20930:SF2">
    <property type="entry name" value="NEXT TO BRCA1 GENE 1 PROTEIN"/>
    <property type="match status" value="1"/>
</dbReference>
<feature type="compositionally biased region" description="Polar residues" evidence="7">
    <location>
        <begin position="215"/>
        <end position="225"/>
    </location>
</feature>
<dbReference type="FunFam" id="3.30.60.90:FF:000007">
    <property type="entry name" value="Next to BRCA1 gene 1 protein"/>
    <property type="match status" value="1"/>
</dbReference>
<evidence type="ECO:0000256" key="7">
    <source>
        <dbReference type="SAM" id="MobiDB-lite"/>
    </source>
</evidence>
<feature type="region of interest" description="Disordered" evidence="7">
    <location>
        <begin position="553"/>
        <end position="601"/>
    </location>
</feature>
<dbReference type="OrthoDB" id="6416720at2759"/>
<keyword evidence="5" id="KW-0968">Cytoplasmic vesicle</keyword>
<dbReference type="InterPro" id="IPR056893">
    <property type="entry name" value="UBA_Nbr1_C"/>
</dbReference>
<feature type="compositionally biased region" description="Basic and acidic residues" evidence="7">
    <location>
        <begin position="781"/>
        <end position="793"/>
    </location>
</feature>
<dbReference type="GO" id="GO:0008270">
    <property type="term" value="F:zinc ion binding"/>
    <property type="evidence" value="ECO:0007669"/>
    <property type="project" value="UniProtKB-KW"/>
</dbReference>
<feature type="region of interest" description="Disordered" evidence="7">
    <location>
        <begin position="941"/>
        <end position="968"/>
    </location>
</feature>
<sequence length="968" mass="107688">MANDVKIIFTLPNGNCENDGGIRALRIVPVANESLIGKHYSWDYLQKQIKKRISFDKENENLKFVGKFINPPYATFPLNCNDDYDTALKIAQIECGAFDIIVKSQLDDSSDSENDAVIRTRNKNDKLLSDFCVVPKASENKIKNSGGNVEAEETKLQSLDTSKTSIKEEISLLKDSIKKEVSQEIVAALISALQTINEKKNDDLIKPTASNCEPVQSKVSFQQPLESTTSTSQDSEEKSLVIHPRIICDNCEQEVHGIRYKCANCRDYDLCEKCEKIENVHDENHNFIKIKKPLKNRPYAGEDIILALDVDLPSGRTEVKDIKFVPNKNKRPKSKAKCAKMQESGSETDNPVLPKTVDFAKDISVRPKHFEKKVAELNKKVEKLRFLGGTVISDETLFENSRIKSGSKFKKVWRVRNTGTKSWNNRTTLRFCWGNSELEPFNKTREVEVPPLKPGQEGRITIPFTISKSCTFGYFQSHWRLHHRGQPFGQRLVCKVFVDPNEEKCTEGCNCNKCGYESKMKLRVGETKEKEANLEAALTAVREINFEGVPLKSNVKSHTTTPTNTPFDISPPKSPEPTSATAGLNETADADKPAQPSMNISSGVIEEDGLPENESLSAFSLSSSESSDEFVVVPLPRCFDLSTPFSCAHTNKSPNNSEYSELVAECPNEENAPTVEEQTPLVPDLSSIDSAKYGAIHINAEAVSGNSENVNLERCEVKPQADTDQLLNLSEDCTNENSISANKAPTAPCKSVYLFLFIVTFCFKALAETNEPQQTFLNQPKENKIGENGDSQRKSTNPFLSSPQQPENMIHVLPESIVNGAINAAAHVVQNVSRALFSAQSLGSHENYNWITSPPPAAIPMPHQLMENKIDSVKDTSAQSASGSTPVAQPRQNKSRTAEQTRLTSAMSQLLEMGFWNQTLNEELLAKHNYDVNNTVEELLNPNRPEGAQDVVSTQPRQNAPKVYTEFD</sequence>
<evidence type="ECO:0000256" key="2">
    <source>
        <dbReference type="ARBA" id="ARBA00022723"/>
    </source>
</evidence>
<dbReference type="GO" id="GO:0070013">
    <property type="term" value="C:intracellular organelle lumen"/>
    <property type="evidence" value="ECO:0007669"/>
    <property type="project" value="UniProtKB-ARBA"/>
</dbReference>
<dbReference type="Pfam" id="PF16158">
    <property type="entry name" value="N_BRCA1_IG"/>
    <property type="match status" value="1"/>
</dbReference>
<feature type="region of interest" description="Disordered" evidence="7">
    <location>
        <begin position="215"/>
        <end position="236"/>
    </location>
</feature>
<dbReference type="SUPFAM" id="SSF46934">
    <property type="entry name" value="UBA-like"/>
    <property type="match status" value="1"/>
</dbReference>
<dbReference type="SUPFAM" id="SSF57850">
    <property type="entry name" value="RING/U-box"/>
    <property type="match status" value="1"/>
</dbReference>
<dbReference type="Pfam" id="PF00569">
    <property type="entry name" value="ZZ"/>
    <property type="match status" value="1"/>
</dbReference>
<dbReference type="InterPro" id="IPR013783">
    <property type="entry name" value="Ig-like_fold"/>
</dbReference>
<dbReference type="InterPro" id="IPR009060">
    <property type="entry name" value="UBA-like_sf"/>
</dbReference>
<evidence type="ECO:0000313" key="11">
    <source>
        <dbReference type="Proteomes" id="UP000285301"/>
    </source>
</evidence>
<evidence type="ECO:0000256" key="3">
    <source>
        <dbReference type="ARBA" id="ARBA00022771"/>
    </source>
</evidence>
<organism evidence="10 11">
    <name type="scientific">Dinothrombium tinctorium</name>
    <dbReference type="NCBI Taxonomy" id="1965070"/>
    <lineage>
        <taxon>Eukaryota</taxon>
        <taxon>Metazoa</taxon>
        <taxon>Ecdysozoa</taxon>
        <taxon>Arthropoda</taxon>
        <taxon>Chelicerata</taxon>
        <taxon>Arachnida</taxon>
        <taxon>Acari</taxon>
        <taxon>Acariformes</taxon>
        <taxon>Trombidiformes</taxon>
        <taxon>Prostigmata</taxon>
        <taxon>Anystina</taxon>
        <taxon>Parasitengona</taxon>
        <taxon>Trombidioidea</taxon>
        <taxon>Trombidiidae</taxon>
        <taxon>Dinothrombium</taxon>
    </lineage>
</organism>
<comment type="subcellular location">
    <subcellularLocation>
        <location evidence="1">Cytoplasmic vesicle</location>
        <location evidence="1">Autophagosome</location>
    </subcellularLocation>
</comment>
<protein>
    <submittedName>
        <fullName evidence="10">Next to BRCA1 gene 1 protein-like isoform X1</fullName>
    </submittedName>
</protein>
<dbReference type="STRING" id="1965070.A0A3S3RXN5"/>
<evidence type="ECO:0000256" key="6">
    <source>
        <dbReference type="PROSITE-ProRule" id="PRU00228"/>
    </source>
</evidence>
<dbReference type="GO" id="GO:0043130">
    <property type="term" value="F:ubiquitin binding"/>
    <property type="evidence" value="ECO:0007669"/>
    <property type="project" value="TreeGrafter"/>
</dbReference>
<feature type="region of interest" description="Disordered" evidence="7">
    <location>
        <begin position="873"/>
        <end position="900"/>
    </location>
</feature>
<dbReference type="InterPro" id="IPR015940">
    <property type="entry name" value="UBA"/>
</dbReference>
<dbReference type="GO" id="GO:0016236">
    <property type="term" value="P:macroautophagy"/>
    <property type="evidence" value="ECO:0007669"/>
    <property type="project" value="TreeGrafter"/>
</dbReference>
<dbReference type="Pfam" id="PF24932">
    <property type="entry name" value="UBA_NBR1_C"/>
    <property type="match status" value="1"/>
</dbReference>
<dbReference type="EMBL" id="NCKU01003401">
    <property type="protein sequence ID" value="RWS07581.1"/>
    <property type="molecule type" value="Genomic_DNA"/>
</dbReference>
<dbReference type="Gene3D" id="2.60.40.10">
    <property type="entry name" value="Immunoglobulins"/>
    <property type="match status" value="1"/>
</dbReference>
<dbReference type="GO" id="GO:0031410">
    <property type="term" value="C:cytoplasmic vesicle"/>
    <property type="evidence" value="ECO:0007669"/>
    <property type="project" value="UniProtKB-KW"/>
</dbReference>
<keyword evidence="4" id="KW-0862">Zinc</keyword>
<feature type="compositionally biased region" description="Polar residues" evidence="7">
    <location>
        <begin position="794"/>
        <end position="805"/>
    </location>
</feature>
<dbReference type="GO" id="GO:0005776">
    <property type="term" value="C:autophagosome"/>
    <property type="evidence" value="ECO:0007669"/>
    <property type="project" value="UniProtKB-SubCell"/>
</dbReference>
<evidence type="ECO:0000259" key="8">
    <source>
        <dbReference type="PROSITE" id="PS50030"/>
    </source>
</evidence>
<dbReference type="PROSITE" id="PS50030">
    <property type="entry name" value="UBA"/>
    <property type="match status" value="1"/>
</dbReference>
<dbReference type="GO" id="GO:0000407">
    <property type="term" value="C:phagophore assembly site"/>
    <property type="evidence" value="ECO:0007669"/>
    <property type="project" value="TreeGrafter"/>
</dbReference>
<feature type="compositionally biased region" description="Polar residues" evidence="7">
    <location>
        <begin position="554"/>
        <end position="567"/>
    </location>
</feature>
<feature type="domain" description="UBA" evidence="8">
    <location>
        <begin position="897"/>
        <end position="942"/>
    </location>
</feature>
<evidence type="ECO:0000256" key="5">
    <source>
        <dbReference type="ARBA" id="ARBA00023329"/>
    </source>
</evidence>
<feature type="domain" description="ZZ-type" evidence="9">
    <location>
        <begin position="243"/>
        <end position="295"/>
    </location>
</feature>
<dbReference type="Proteomes" id="UP000285301">
    <property type="component" value="Unassembled WGS sequence"/>
</dbReference>
<accession>A0A3S3RXN5</accession>
<keyword evidence="2" id="KW-0479">Metal-binding</keyword>
<dbReference type="InterPro" id="IPR000433">
    <property type="entry name" value="Znf_ZZ"/>
</dbReference>
<feature type="compositionally biased region" description="Polar residues" evidence="7">
    <location>
        <begin position="875"/>
        <end position="892"/>
    </location>
</feature>
<dbReference type="PROSITE" id="PS01357">
    <property type="entry name" value="ZF_ZZ_1"/>
    <property type="match status" value="1"/>
</dbReference>
<gene>
    <name evidence="10" type="ORF">B4U79_16127</name>
</gene>
<evidence type="ECO:0000259" key="9">
    <source>
        <dbReference type="PROSITE" id="PS50135"/>
    </source>
</evidence>